<keyword evidence="9" id="KW-0677">Repeat</keyword>
<dbReference type="Gene3D" id="1.10.1240.100">
    <property type="match status" value="1"/>
</dbReference>
<organism evidence="16 17">
    <name type="scientific">Bacillus thuringiensis</name>
    <dbReference type="NCBI Taxonomy" id="1428"/>
    <lineage>
        <taxon>Bacteria</taxon>
        <taxon>Bacillati</taxon>
        <taxon>Bacillota</taxon>
        <taxon>Bacilli</taxon>
        <taxon>Bacillales</taxon>
        <taxon>Bacillaceae</taxon>
        <taxon>Bacillus</taxon>
        <taxon>Bacillus cereus group</taxon>
    </lineage>
</organism>
<evidence type="ECO:0000256" key="8">
    <source>
        <dbReference type="ARBA" id="ARBA00022679"/>
    </source>
</evidence>
<feature type="domain" description="Ketosynthase family 3 (KS3)" evidence="14">
    <location>
        <begin position="625"/>
        <end position="1061"/>
    </location>
</feature>
<evidence type="ECO:0000256" key="10">
    <source>
        <dbReference type="ARBA" id="ARBA00022857"/>
    </source>
</evidence>
<dbReference type="PROSITE" id="PS52019">
    <property type="entry name" value="PKS_MFAS_DH"/>
    <property type="match status" value="2"/>
</dbReference>
<evidence type="ECO:0000256" key="1">
    <source>
        <dbReference type="ARBA" id="ARBA00001957"/>
    </source>
</evidence>
<feature type="domain" description="PKS/mFAS DH" evidence="15">
    <location>
        <begin position="1346"/>
        <end position="1624"/>
    </location>
</feature>
<dbReference type="InterPro" id="IPR032821">
    <property type="entry name" value="PKS_assoc"/>
</dbReference>
<evidence type="ECO:0000313" key="17">
    <source>
        <dbReference type="Proteomes" id="UP000031876"/>
    </source>
</evidence>
<dbReference type="InterPro" id="IPR049551">
    <property type="entry name" value="PKS_DH_C"/>
</dbReference>
<dbReference type="Gene3D" id="3.10.129.110">
    <property type="entry name" value="Polyketide synthase dehydratase"/>
    <property type="match status" value="2"/>
</dbReference>
<feature type="domain" description="PKS/mFAS DH" evidence="15">
    <location>
        <begin position="197"/>
        <end position="478"/>
    </location>
</feature>
<dbReference type="Gene3D" id="3.40.47.10">
    <property type="match status" value="2"/>
</dbReference>
<comment type="pathway">
    <text evidence="4">Antibiotic biosynthesis; bacillaene biosynthesis.</text>
</comment>
<protein>
    <submittedName>
        <fullName evidence="16">Short chain dehydrogenase family protein</fullName>
    </submittedName>
</protein>
<proteinExistence type="predicted"/>
<feature type="active site" description="Proton acceptor; for dehydratase activity" evidence="12">
    <location>
        <position position="231"/>
    </location>
</feature>
<dbReference type="PROSITE" id="PS52004">
    <property type="entry name" value="KS3_2"/>
    <property type="match status" value="2"/>
</dbReference>
<keyword evidence="6" id="KW-0963">Cytoplasm</keyword>
<dbReference type="Pfam" id="PF14765">
    <property type="entry name" value="PS-DH"/>
    <property type="match status" value="2"/>
</dbReference>
<evidence type="ECO:0000256" key="2">
    <source>
        <dbReference type="ARBA" id="ARBA00003299"/>
    </source>
</evidence>
<keyword evidence="7" id="KW-0597">Phosphoprotein</keyword>
<dbReference type="Pfam" id="PF21394">
    <property type="entry name" value="Beta-ketacyl_N"/>
    <property type="match status" value="1"/>
</dbReference>
<dbReference type="InterPro" id="IPR042104">
    <property type="entry name" value="PKS_dehydratase_sf"/>
</dbReference>
<dbReference type="Pfam" id="PF02801">
    <property type="entry name" value="Ketoacyl-synt_C"/>
    <property type="match status" value="2"/>
</dbReference>
<dbReference type="Pfam" id="PF08659">
    <property type="entry name" value="KR"/>
    <property type="match status" value="1"/>
</dbReference>
<dbReference type="SUPFAM" id="SSF51735">
    <property type="entry name" value="NAD(P)-binding Rossmann-fold domains"/>
    <property type="match status" value="1"/>
</dbReference>
<accession>A0AB33B552</accession>
<dbReference type="Gene3D" id="1.10.1200.10">
    <property type="entry name" value="ACP-like"/>
    <property type="match status" value="3"/>
</dbReference>
<dbReference type="Pfam" id="PF00109">
    <property type="entry name" value="ketoacyl-synt"/>
    <property type="match status" value="2"/>
</dbReference>
<dbReference type="SMART" id="SM00825">
    <property type="entry name" value="PKS_KS"/>
    <property type="match status" value="2"/>
</dbReference>
<dbReference type="InterPro" id="IPR009081">
    <property type="entry name" value="PP-bd_ACP"/>
</dbReference>
<dbReference type="InterPro" id="IPR018201">
    <property type="entry name" value="Ketoacyl_synth_AS"/>
</dbReference>
<dbReference type="InterPro" id="IPR049552">
    <property type="entry name" value="PKS_DH_N"/>
</dbReference>
<dbReference type="InterPro" id="IPR020841">
    <property type="entry name" value="PKS_Beta-ketoAc_synthase_dom"/>
</dbReference>
<feature type="domain" description="Carrier" evidence="13">
    <location>
        <begin position="2105"/>
        <end position="2184"/>
    </location>
</feature>
<dbReference type="GO" id="GO:0004312">
    <property type="term" value="F:fatty acid synthase activity"/>
    <property type="evidence" value="ECO:0007669"/>
    <property type="project" value="TreeGrafter"/>
</dbReference>
<feature type="region of interest" description="N-terminal hotdog fold" evidence="12">
    <location>
        <begin position="197"/>
        <end position="323"/>
    </location>
</feature>
<dbReference type="SMART" id="SM00823">
    <property type="entry name" value="PKS_PP"/>
    <property type="match status" value="2"/>
</dbReference>
<dbReference type="InterPro" id="IPR049900">
    <property type="entry name" value="PKS_mFAS_DH"/>
</dbReference>
<keyword evidence="16" id="KW-0614">Plasmid</keyword>
<dbReference type="InterPro" id="IPR013968">
    <property type="entry name" value="PKS_KR"/>
</dbReference>
<dbReference type="InterPro" id="IPR020807">
    <property type="entry name" value="PKS_DH"/>
</dbReference>
<dbReference type="PROSITE" id="PS00606">
    <property type="entry name" value="KS3_1"/>
    <property type="match status" value="2"/>
</dbReference>
<evidence type="ECO:0000256" key="3">
    <source>
        <dbReference type="ARBA" id="ARBA00004496"/>
    </source>
</evidence>
<feature type="region of interest" description="C-terminal hotdog fold" evidence="12">
    <location>
        <begin position="337"/>
        <end position="478"/>
    </location>
</feature>
<reference evidence="16 17" key="1">
    <citation type="journal article" date="2015" name="Genome Announc.">
        <title>Complete genome sequences for 35 biothreat assay-relevant bacillus species.</title>
        <authorList>
            <person name="Johnson S.L."/>
            <person name="Daligault H.E."/>
            <person name="Davenport K.W."/>
            <person name="Jaissle J."/>
            <person name="Frey K.G."/>
            <person name="Ladner J.T."/>
            <person name="Broomall S.M."/>
            <person name="Bishop-Lilly K.A."/>
            <person name="Bruce D.C."/>
            <person name="Gibbons H.S."/>
            <person name="Coyne S.R."/>
            <person name="Lo C.C."/>
            <person name="Meincke L."/>
            <person name="Munk A.C."/>
            <person name="Koroleva G.I."/>
            <person name="Rosenzweig C.N."/>
            <person name="Palacios G.F."/>
            <person name="Redden C.L."/>
            <person name="Minogue T.D."/>
            <person name="Chain P.S."/>
        </authorList>
    </citation>
    <scope>NUCLEOTIDE SEQUENCE [LARGE SCALE GENOMIC DNA]</scope>
    <source>
        <strain evidence="16 17">HD1011</strain>
    </source>
</reference>
<evidence type="ECO:0000256" key="11">
    <source>
        <dbReference type="ARBA" id="ARBA00023315"/>
    </source>
</evidence>
<dbReference type="PROSITE" id="PS00012">
    <property type="entry name" value="PHOSPHOPANTETHEINE"/>
    <property type="match status" value="1"/>
</dbReference>
<sequence length="3033" mass="344749">MKSNRIDSSFHNEKANSYIEFESLTSNANESDLDAFKEEYTYNNASQNSLINNSQLVILSAKNQDRLKEYAERIYKFVKETKDISIEEIAYTLQISRHPMEERIAFIVDSVKQLEILLFNYINNNNNKINELVFMGGIKKSREVNPAIIKQALLIKDLPILGSSWVNGGDIDWHVLHANQCPSLVSIPGYPFEKKRHWLPTSDIRPKEKKFSDLENNNYYFNYNEPYLRDHVTFGEQVLLGVTHCSLAIESARVLFKNAKNIHINNFMLVEPIVVRQNEKIEIRIDINEVDSTYQFSSKYRSNANDNYKEAANGEFSFLGEEKREMFDLKHFIDTSEISYNSQDIYNNKKPDVYGDSLWTVKEAYVRNQEVVGKLEISNAINEDGHDYHIHPALLDGAMVSRFALLEDTKEPEPFIPFMIKKINTFNELSSDCYCHVKPIKSNDEMWEADLTLFDSNGTVLVELQGFVCKRVRVNVSDEVSDVREINRSYPSYRESDLLLNIKRYILDKISNITKNPLDLTKCNKNFMDLGTTSIALVDLSKNLASELDITLYPTIFFEYPSINDLATYFATEYPEKFIKLISISDEVSNDMSSTQQVIEKAPKTNIQNSVLPSHVEKEEYSEQDEPIAIIGLSGIMPQSDNLDEFWGYLEAGENLVTEIPSDRWDWREYYRGLTNNDGKTNIIWGGFMNAVDKFDAKFFGISPREARLMDPQQRLTLQLVWKAIEDAGYNPRSLSGSSTGLFMGVAGHDYSDVLDKGIVNSGAQALTGNAHNILTGRVSYLLNLHGPSEPIDTACSSSLVAIHRAVESLRSGECELALAGGINVIASPSLYVSFDQVGLLSPDGKCKTFDQGADGTVRGEGAGVILLKPLSKAIQDKDHIHAVIRGNAVNHGGHASSLTAPNPKAQAEVITKAYEKANVDPTTVTYIEAHGTGTALGDPVEINGLKNAFRYLYERWGTENKQKHCGISTVKANMGHLETAAGIAGIIKILLSMKHQKLPGLINFKELNPYIKLDGSPFYLVEKTQPWKRQKDAHGQEIPYRAGISSFGFSGVNAHIVLEEYRESKVVEEQNTPELLVLSAQTEERLKVYAQELSSFLKTSISKECEDHEVVLIEEQVLNEVVDMLSSIFNIERSEIEKYTSVTDFGIDQVMWARLVDKMNERYGLECEVSHFIWDSCPSDIAKVLSTYPEVIQYYEVNRKPKAFENRQMKNFSLQEVAYTLQVGREAMEERLALIATSIEEVINKLEQFIAGKEENEQVYKGNLSRRESPNSINEFKGLNQAIKQRDLETLAELWISGEDISAWEELYEETPYRVTLPTYPFEETKYWVERKRDLQKVSHLTETVTLTGLIDSHESTPDVEIYRKCLKRDEFYLQDHIVNGQIILPGVVYLEMARMAGTLASSHQDVVRLENIVWTQPIKILEETKDILLTLNSKEERHTYNICIGEKTVCSQGDIIYGTLKGVETEWMNIDKIQRNFHQKIERQSLYPLFEKAGFMYGESFKPINHIYFNEKEALAEIQIAKEIQASAKDFLLHPSLLEGALQTAGYLVNTVMQTTNTYLPFALGKLEIYGELPEKCYAYASLSATEGNVMKMSVILLDESGQVLVKITDYTVRSMLGKKKNKEIYYRPTWEKNEGRIGQYNVESPIILFDKDEELFYELQSKEDKKVLLIKPGNTFKHLEDNIFEINPVEEEDYKKLFQYFKNISINYSNILHLWSFGLDDRIVTEQLQHSLYSLFYTNRALVEQKMKGIVNVLYFYPLNNPLFEAMSGFHKSIHLENPRIQCKTIGMNSKEDVLPRIILNELNCKEIEDEVRYVMGRREIKVLQKFLPEPVRNLEINQKGVYLITGGLGGIGFILAKYLAKEYQARLVLTGRSKNNNTINSKLKELQSLGGQVIYLSSDISNENEVKKVIKCAKNHFGNINGVLHCAGIIRDSLVWRKTEQDIENVIASKVHGTMYIDAATRNENLDFMVFFSSISGEKGNVGQCDYAFANCFLDNYSRKRERMRRLGKRSGKTLSINWPLWKKGGISVDEQTQRFMENTLHLVPLEEEQGISILKKCINTPEEQVMVLYGDGEKLNKIFSQKNEISLEGERVVLEVSKKEMHTKVTQDLVRMVSDISGVQKRDILTDVDLDEYGFDSITLTELSNNLNQMLDIHVTPAVFFEISEITIENLCKHLYEKYSSEFNSYYRKDDLEPKHVDSQQKFTHSKPKSFINIEEVSKETTLDSTSNLRSVMNPFPSHQSRDITYEPIAIVGMGGVMPQSEDLEVFWDHLAEGRDLITEVPLERWDWKEYYGNPLEEENKTQCIKGGFMKDIDTFDASFFKVSPKEAKLMDPQQRIFLETAWKTFEDAGYKPSNLAGSKTGVFVGVTNIEYTDVITEASIPIEGHLATSNAHFLIPNRTSYFFDLRGPSEAVDTACSSSGVAIHRAINSLHAGECEMALVGGVNALFSPRSVITFDKAGMLSKEGKCKTFDKNSDGFVRGEGLGTLLLKPLSKAIADNDQIHAVIRGSAVNHSGKSKSFTAPNPNGQIEVMKSALHKSKICPSTINYVEVHGTATTLGDTVELEALKSVFKDVKTKSEFTCGLGSVKTNVGHLEAASGMASILKVILAMKNKTLPPSIHFEEANPFINIEESPFYIVKEKKEWDQFIDTNGEKIPRRAGVNIFGAGGVNSHIIIEEYQNEITENNYLHEEPLIFAFSAKNNESMRMQVAAIAKFVQNNPSINLRDVAYTLQVAREELEERVAIIAQNLEEFLTKCDLFVNKQEGLIENQIYQKNVKQGNRELLELVSNEITGNQYLELVLKNKQYNVITMLWVNGVRIEWERLYGNEQKSRVSLPTYNFSKTRYWVSKDFKESPKNIREKKEPSMVYLDDENCIKRYFIEKISTLLECEQNNVKTNVDFQDLGFDSIIAAKFKYEVENEISSILPMAVIGEANNLDVLVEKVLSMAELQSVKEGILKEMGLLMESTSIKEVSASTDEVLNIEKEAIEKKTKTKYLDEDTAMNYNVELSSLSEEDLDELFVSLKEKIK</sequence>
<evidence type="ECO:0000259" key="15">
    <source>
        <dbReference type="PROSITE" id="PS52019"/>
    </source>
</evidence>
<dbReference type="Gene3D" id="3.40.50.720">
    <property type="entry name" value="NAD(P)-binding Rossmann-like Domain"/>
    <property type="match status" value="1"/>
</dbReference>
<evidence type="ECO:0000256" key="9">
    <source>
        <dbReference type="ARBA" id="ARBA00022737"/>
    </source>
</evidence>
<dbReference type="SMART" id="SM00822">
    <property type="entry name" value="PKS_KR"/>
    <property type="match status" value="1"/>
</dbReference>
<dbReference type="GO" id="GO:0005737">
    <property type="term" value="C:cytoplasm"/>
    <property type="evidence" value="ECO:0007669"/>
    <property type="project" value="UniProtKB-SubCell"/>
</dbReference>
<dbReference type="Pfam" id="PF21089">
    <property type="entry name" value="PKS_DH_N"/>
    <property type="match status" value="2"/>
</dbReference>
<dbReference type="GO" id="GO:0004315">
    <property type="term" value="F:3-oxoacyl-[acyl-carrier-protein] synthase activity"/>
    <property type="evidence" value="ECO:0007669"/>
    <property type="project" value="InterPro"/>
</dbReference>
<keyword evidence="10" id="KW-0521">NADP</keyword>
<dbReference type="Pfam" id="PF22336">
    <property type="entry name" value="RhiE-like_linker"/>
    <property type="match status" value="3"/>
</dbReference>
<evidence type="ECO:0000256" key="12">
    <source>
        <dbReference type="PROSITE-ProRule" id="PRU01363"/>
    </source>
</evidence>
<feature type="region of interest" description="C-terminal hotdog fold" evidence="12">
    <location>
        <begin position="1480"/>
        <end position="1624"/>
    </location>
</feature>
<keyword evidence="8" id="KW-0808">Transferase</keyword>
<dbReference type="InterPro" id="IPR049490">
    <property type="entry name" value="C883_1060-like_KR_N"/>
</dbReference>
<dbReference type="InterPro" id="IPR016039">
    <property type="entry name" value="Thiolase-like"/>
</dbReference>
<keyword evidence="11" id="KW-0012">Acyltransferase</keyword>
<feature type="region of interest" description="N-terminal hotdog fold" evidence="12">
    <location>
        <begin position="1346"/>
        <end position="1464"/>
    </location>
</feature>
<dbReference type="InterPro" id="IPR036291">
    <property type="entry name" value="NAD(P)-bd_dom_sf"/>
</dbReference>
<dbReference type="GO" id="GO:0006633">
    <property type="term" value="P:fatty acid biosynthetic process"/>
    <property type="evidence" value="ECO:0007669"/>
    <property type="project" value="InterPro"/>
</dbReference>
<dbReference type="CDD" id="cd08953">
    <property type="entry name" value="KR_2_SDR_x"/>
    <property type="match status" value="1"/>
</dbReference>
<dbReference type="Gene3D" id="3.30.70.3290">
    <property type="match status" value="2"/>
</dbReference>
<dbReference type="InterPro" id="IPR057326">
    <property type="entry name" value="KR_dom"/>
</dbReference>
<keyword evidence="5" id="KW-0596">Phosphopantetheine</keyword>
<comment type="cofactor">
    <cofactor evidence="1">
        <name>pantetheine 4'-phosphate</name>
        <dbReference type="ChEBI" id="CHEBI:47942"/>
    </cofactor>
</comment>
<evidence type="ECO:0000256" key="4">
    <source>
        <dbReference type="ARBA" id="ARBA00004789"/>
    </source>
</evidence>
<dbReference type="PANTHER" id="PTHR43775">
    <property type="entry name" value="FATTY ACID SYNTHASE"/>
    <property type="match status" value="1"/>
</dbReference>
<dbReference type="InterPro" id="IPR036736">
    <property type="entry name" value="ACP-like_sf"/>
</dbReference>
<dbReference type="Pfam" id="PF00550">
    <property type="entry name" value="PP-binding"/>
    <property type="match status" value="2"/>
</dbReference>
<dbReference type="Pfam" id="PF23297">
    <property type="entry name" value="ACP_SdgA_C"/>
    <property type="match status" value="1"/>
</dbReference>
<evidence type="ECO:0000313" key="16">
    <source>
        <dbReference type="EMBL" id="AJG79480.1"/>
    </source>
</evidence>
<dbReference type="FunFam" id="3.40.47.10:FF:000019">
    <property type="entry name" value="Polyketide synthase type I"/>
    <property type="match status" value="2"/>
</dbReference>
<dbReference type="InterPro" id="IPR054514">
    <property type="entry name" value="RhiE-like_linker"/>
</dbReference>
<dbReference type="EMBL" id="CP009336">
    <property type="protein sequence ID" value="AJG79480.1"/>
    <property type="molecule type" value="Genomic_DNA"/>
</dbReference>
<dbReference type="InterPro" id="IPR014031">
    <property type="entry name" value="Ketoacyl_synth_C"/>
</dbReference>
<dbReference type="RefSeq" id="WP_080775394.1">
    <property type="nucleotide sequence ID" value="NZ_CP009336.1"/>
</dbReference>
<dbReference type="InterPro" id="IPR006162">
    <property type="entry name" value="Ppantetheine_attach_site"/>
</dbReference>
<dbReference type="PROSITE" id="PS50075">
    <property type="entry name" value="CARRIER"/>
    <property type="match status" value="3"/>
</dbReference>
<name>A0AB33B552_BACTU</name>
<feature type="domain" description="Ketosynthase family 3 (KS3)" evidence="14">
    <location>
        <begin position="2251"/>
        <end position="2682"/>
    </location>
</feature>
<dbReference type="SMART" id="SM00826">
    <property type="entry name" value="PKS_DH"/>
    <property type="match status" value="1"/>
</dbReference>
<comment type="function">
    <text evidence="2">Involved in some intermediate steps for the synthesis of the antibiotic polyketide bacillaene which is involved in secondary metabolism.</text>
</comment>
<dbReference type="InterPro" id="IPR020806">
    <property type="entry name" value="PKS_PP-bd"/>
</dbReference>
<feature type="domain" description="Carrier" evidence="13">
    <location>
        <begin position="2875"/>
        <end position="2952"/>
    </location>
</feature>
<dbReference type="Pfam" id="PF16197">
    <property type="entry name" value="KAsynt_C_assoc"/>
    <property type="match status" value="1"/>
</dbReference>
<geneLocation type="plasmid" evidence="16 17">
    <name>1</name>
</geneLocation>
<dbReference type="InterPro" id="IPR014030">
    <property type="entry name" value="Ketoacyl_synth_N"/>
</dbReference>
<dbReference type="InterPro" id="IPR050091">
    <property type="entry name" value="PKS_NRPS_Biosynth_Enz"/>
</dbReference>
<evidence type="ECO:0000259" key="14">
    <source>
        <dbReference type="PROSITE" id="PS52004"/>
    </source>
</evidence>
<dbReference type="GO" id="GO:0031177">
    <property type="term" value="F:phosphopantetheine binding"/>
    <property type="evidence" value="ECO:0007669"/>
    <property type="project" value="InterPro"/>
</dbReference>
<feature type="active site" description="Proton donor; for dehydratase activity" evidence="12">
    <location>
        <position position="396"/>
    </location>
</feature>
<dbReference type="CDD" id="cd00833">
    <property type="entry name" value="PKS"/>
    <property type="match status" value="2"/>
</dbReference>
<comment type="caution">
    <text evidence="12">Lacks conserved residue(s) required for the propagation of feature annotation.</text>
</comment>
<evidence type="ECO:0000256" key="5">
    <source>
        <dbReference type="ARBA" id="ARBA00022450"/>
    </source>
</evidence>
<dbReference type="KEGG" id="btw:BF38_5607"/>
<comment type="subcellular location">
    <subcellularLocation>
        <location evidence="3">Cytoplasm</location>
    </subcellularLocation>
</comment>
<dbReference type="SUPFAM" id="SSF53901">
    <property type="entry name" value="Thiolase-like"/>
    <property type="match status" value="2"/>
</dbReference>
<gene>
    <name evidence="16" type="ORF">BF38_5607</name>
</gene>
<evidence type="ECO:0000256" key="6">
    <source>
        <dbReference type="ARBA" id="ARBA00022490"/>
    </source>
</evidence>
<evidence type="ECO:0000256" key="7">
    <source>
        <dbReference type="ARBA" id="ARBA00022553"/>
    </source>
</evidence>
<evidence type="ECO:0000259" key="13">
    <source>
        <dbReference type="PROSITE" id="PS50075"/>
    </source>
</evidence>
<dbReference type="PANTHER" id="PTHR43775:SF37">
    <property type="entry name" value="SI:DKEY-61P9.11"/>
    <property type="match status" value="1"/>
</dbReference>
<dbReference type="Proteomes" id="UP000031876">
    <property type="component" value="Plasmid 1"/>
</dbReference>
<feature type="domain" description="Carrier" evidence="13">
    <location>
        <begin position="497"/>
        <end position="574"/>
    </location>
</feature>
<dbReference type="SUPFAM" id="SSF47336">
    <property type="entry name" value="ACP-like"/>
    <property type="match status" value="4"/>
</dbReference>